<evidence type="ECO:0000313" key="3">
    <source>
        <dbReference type="Proteomes" id="UP000199036"/>
    </source>
</evidence>
<proteinExistence type="predicted"/>
<dbReference type="Proteomes" id="UP000199036">
    <property type="component" value="Unassembled WGS sequence"/>
</dbReference>
<dbReference type="STRING" id="913024.SAMN05421741_1154"/>
<accession>A0A1I5D8Y2</accession>
<evidence type="ECO:0000313" key="2">
    <source>
        <dbReference type="EMBL" id="SFN95640.1"/>
    </source>
</evidence>
<feature type="transmembrane region" description="Helical" evidence="1">
    <location>
        <begin position="39"/>
        <end position="60"/>
    </location>
</feature>
<protein>
    <submittedName>
        <fullName evidence="2">Uncharacterized protein</fullName>
    </submittedName>
</protein>
<keyword evidence="1" id="KW-0472">Membrane</keyword>
<keyword evidence="3" id="KW-1185">Reference proteome</keyword>
<dbReference type="AlphaFoldDB" id="A0A1I5D8Y2"/>
<dbReference type="OrthoDB" id="1452462at2"/>
<reference evidence="3" key="1">
    <citation type="submission" date="2016-10" db="EMBL/GenBank/DDBJ databases">
        <authorList>
            <person name="Varghese N."/>
            <person name="Submissions S."/>
        </authorList>
    </citation>
    <scope>NUCLEOTIDE SEQUENCE [LARGE SCALE GENOMIC DNA]</scope>
    <source>
        <strain evidence="3">DS-12</strain>
    </source>
</reference>
<name>A0A1I5D8Y2_9FLAO</name>
<dbReference type="EMBL" id="FOVI01000015">
    <property type="protein sequence ID" value="SFN95640.1"/>
    <property type="molecule type" value="Genomic_DNA"/>
</dbReference>
<sequence length="79" mass="8894">MKYVVAFIVTLLILVTLTYFVLQTWDIELFEAQYLTKTYTTIGLLAVGAFLLTAVIALFFGGNRNKYDKNAPGVAQKRL</sequence>
<gene>
    <name evidence="2" type="ORF">SAMN05421741_1154</name>
</gene>
<organism evidence="2 3">
    <name type="scientific">Paenimyroides ummariense</name>
    <dbReference type="NCBI Taxonomy" id="913024"/>
    <lineage>
        <taxon>Bacteria</taxon>
        <taxon>Pseudomonadati</taxon>
        <taxon>Bacteroidota</taxon>
        <taxon>Flavobacteriia</taxon>
        <taxon>Flavobacteriales</taxon>
        <taxon>Flavobacteriaceae</taxon>
        <taxon>Paenimyroides</taxon>
    </lineage>
</organism>
<dbReference type="RefSeq" id="WP_091523944.1">
    <property type="nucleotide sequence ID" value="NZ_FOVI01000015.1"/>
</dbReference>
<evidence type="ECO:0000256" key="1">
    <source>
        <dbReference type="SAM" id="Phobius"/>
    </source>
</evidence>
<keyword evidence="1" id="KW-1133">Transmembrane helix</keyword>
<keyword evidence="1" id="KW-0812">Transmembrane</keyword>